<dbReference type="STRING" id="1076872.G8ZUS0"/>
<name>G8ZUS0_TORDE</name>
<dbReference type="GO" id="GO:0005783">
    <property type="term" value="C:endoplasmic reticulum"/>
    <property type="evidence" value="ECO:0007669"/>
    <property type="project" value="EnsemblFungi"/>
</dbReference>
<protein>
    <submittedName>
        <fullName evidence="2">Uncharacterized protein</fullName>
    </submittedName>
</protein>
<sequence length="306" mass="34706">MSGENRRDPEEEYDELDDLLDEDPGKLEFEAQQEESTEPTSAARDAAVEVEDPEVKEMMQDLQNEFANLMKDGDMADKEKAEQAENFQRILGMLGEASKTPGPINGTEKEPQGFKNVVSKTLDRLKENGSKVDTNLAKEEKQKNTDDILSQLLDQLVENGNVGNNQEGEKGMDNAILNILNQMSSKEVLYQPMKDMQVELTQWLEVHKDEEEHRDKMSDYIKQRELVEDIVKIFESESYSNETHRDQITDLLDQLEQLGDSPVSKSFNNSGAGNELDDISKMLEIDGDDPNLGNIDKELQDTCKQQ</sequence>
<evidence type="ECO:0000256" key="1">
    <source>
        <dbReference type="SAM" id="MobiDB-lite"/>
    </source>
</evidence>
<dbReference type="GO" id="GO:0005829">
    <property type="term" value="C:cytosol"/>
    <property type="evidence" value="ECO:0007669"/>
    <property type="project" value="EnsemblFungi"/>
</dbReference>
<accession>G8ZUS0</accession>
<evidence type="ECO:0000313" key="3">
    <source>
        <dbReference type="Proteomes" id="UP000005627"/>
    </source>
</evidence>
<dbReference type="GO" id="GO:0032581">
    <property type="term" value="P:ER-dependent peroxisome organization"/>
    <property type="evidence" value="ECO:0007669"/>
    <property type="project" value="EnsemblFungi"/>
</dbReference>
<feature type="region of interest" description="Disordered" evidence="1">
    <location>
        <begin position="1"/>
        <end position="52"/>
    </location>
</feature>
<dbReference type="GO" id="GO:0045046">
    <property type="term" value="P:protein import into peroxisome membrane"/>
    <property type="evidence" value="ECO:0007669"/>
    <property type="project" value="EnsemblFungi"/>
</dbReference>
<reference evidence="2 3" key="1">
    <citation type="journal article" date="2011" name="Proc. Natl. Acad. Sci. U.S.A.">
        <title>Evolutionary erosion of yeast sex chromosomes by mating-type switching accidents.</title>
        <authorList>
            <person name="Gordon J.L."/>
            <person name="Armisen D."/>
            <person name="Proux-Wera E."/>
            <person name="Oheigeartaigh S.S."/>
            <person name="Byrne K.P."/>
            <person name="Wolfe K.H."/>
        </authorList>
    </citation>
    <scope>NUCLEOTIDE SEQUENCE [LARGE SCALE GENOMIC DNA]</scope>
    <source>
        <strain evidence="3">ATCC 10662 / CBS 1146 / NBRC 0425 / NCYC 2629 / NRRL Y-866</strain>
    </source>
</reference>
<dbReference type="GO" id="GO:0033328">
    <property type="term" value="F:peroxisome membrane targeting sequence binding"/>
    <property type="evidence" value="ECO:0007669"/>
    <property type="project" value="EnsemblFungi"/>
</dbReference>
<organism evidence="2 3">
    <name type="scientific">Torulaspora delbrueckii</name>
    <name type="common">Yeast</name>
    <name type="synonym">Candida colliculosa</name>
    <dbReference type="NCBI Taxonomy" id="4950"/>
    <lineage>
        <taxon>Eukaryota</taxon>
        <taxon>Fungi</taxon>
        <taxon>Dikarya</taxon>
        <taxon>Ascomycota</taxon>
        <taxon>Saccharomycotina</taxon>
        <taxon>Saccharomycetes</taxon>
        <taxon>Saccharomycetales</taxon>
        <taxon>Saccharomycetaceae</taxon>
        <taxon>Torulaspora</taxon>
    </lineage>
</organism>
<feature type="compositionally biased region" description="Polar residues" evidence="1">
    <location>
        <begin position="263"/>
        <end position="272"/>
    </location>
</feature>
<feature type="compositionally biased region" description="Basic and acidic residues" evidence="1">
    <location>
        <begin position="295"/>
        <end position="306"/>
    </location>
</feature>
<dbReference type="Gene3D" id="1.20.120.900">
    <property type="entry name" value="Pex19, mPTS binding domain"/>
    <property type="match status" value="1"/>
</dbReference>
<dbReference type="PANTHER" id="PTHR12774">
    <property type="entry name" value="PEROXISOMAL BIOGENESIS FACTOR 19"/>
    <property type="match status" value="1"/>
</dbReference>
<evidence type="ECO:0000313" key="2">
    <source>
        <dbReference type="EMBL" id="CCE92364.1"/>
    </source>
</evidence>
<dbReference type="InParanoid" id="G8ZUS0"/>
<dbReference type="GO" id="GO:0050821">
    <property type="term" value="P:protein stabilization"/>
    <property type="evidence" value="ECO:0007669"/>
    <property type="project" value="EnsemblFungi"/>
</dbReference>
<dbReference type="EMBL" id="HE616746">
    <property type="protein sequence ID" value="CCE92364.1"/>
    <property type="molecule type" value="Genomic_DNA"/>
</dbReference>
<dbReference type="GO" id="GO:1990429">
    <property type="term" value="C:peroxisomal importomer complex"/>
    <property type="evidence" value="ECO:0007669"/>
    <property type="project" value="EnsemblFungi"/>
</dbReference>
<keyword evidence="3" id="KW-1185">Reference proteome</keyword>
<dbReference type="Proteomes" id="UP000005627">
    <property type="component" value="Chromosome 5"/>
</dbReference>
<dbReference type="InterPro" id="IPR006708">
    <property type="entry name" value="Pex19"/>
</dbReference>
<dbReference type="HOGENOM" id="CLU_863835_0_0_1"/>
<dbReference type="GO" id="GO:0005778">
    <property type="term" value="C:peroxisomal membrane"/>
    <property type="evidence" value="ECO:0007669"/>
    <property type="project" value="EnsemblFungi"/>
</dbReference>
<dbReference type="InterPro" id="IPR038322">
    <property type="entry name" value="Pex19_C_sf"/>
</dbReference>
<dbReference type="GO" id="GO:0045033">
    <property type="term" value="P:peroxisome inheritance"/>
    <property type="evidence" value="ECO:0007669"/>
    <property type="project" value="EnsemblFungi"/>
</dbReference>
<gene>
    <name evidence="2" type="primary">TDEL0E01210</name>
    <name evidence="2" type="ORF">TDEL_0E01210</name>
</gene>
<dbReference type="OrthoDB" id="21292at2759"/>
<proteinExistence type="predicted"/>
<dbReference type="FunCoup" id="G8ZUS0">
    <property type="interactions" value="302"/>
</dbReference>
<dbReference type="PANTHER" id="PTHR12774:SF2">
    <property type="entry name" value="PEROXISOMAL BIOGENESIS FACTOR 19"/>
    <property type="match status" value="1"/>
</dbReference>
<dbReference type="KEGG" id="tdl:TDEL_0E01210"/>
<dbReference type="Pfam" id="PF04614">
    <property type="entry name" value="Pex19"/>
    <property type="match status" value="1"/>
</dbReference>
<dbReference type="AlphaFoldDB" id="G8ZUS0"/>
<dbReference type="GeneID" id="11503765"/>
<feature type="compositionally biased region" description="Acidic residues" evidence="1">
    <location>
        <begin position="10"/>
        <end position="22"/>
    </location>
</feature>
<dbReference type="RefSeq" id="XP_003681575.1">
    <property type="nucleotide sequence ID" value="XM_003681527.1"/>
</dbReference>
<dbReference type="eggNOG" id="KOG3133">
    <property type="taxonomic scope" value="Eukaryota"/>
</dbReference>
<dbReference type="GO" id="GO:0032527">
    <property type="term" value="P:protein exit from endoplasmic reticulum"/>
    <property type="evidence" value="ECO:0007669"/>
    <property type="project" value="EnsemblFungi"/>
</dbReference>
<feature type="region of interest" description="Disordered" evidence="1">
    <location>
        <begin position="260"/>
        <end position="306"/>
    </location>
</feature>